<accession>A0A8C2SZU7</accession>
<evidence type="ECO:0000256" key="2">
    <source>
        <dbReference type="SAM" id="SignalP"/>
    </source>
</evidence>
<reference evidence="3" key="2">
    <citation type="submission" date="2025-08" db="UniProtKB">
        <authorList>
            <consortium name="Ensembl"/>
        </authorList>
    </citation>
    <scope>IDENTIFICATION</scope>
</reference>
<name>A0A8C2SZU7_COTJA</name>
<reference evidence="3" key="1">
    <citation type="submission" date="2015-11" db="EMBL/GenBank/DDBJ databases">
        <authorList>
            <consortium name="International Coturnix japonica Genome Analysis Consortium"/>
            <person name="Warren W."/>
            <person name="Burt D.W."/>
            <person name="Antin P.B."/>
            <person name="Lanford R."/>
            <person name="Gros J."/>
            <person name="Wilson R.K."/>
        </authorList>
    </citation>
    <scope>NUCLEOTIDE SEQUENCE [LARGE SCALE GENOMIC DNA]</scope>
</reference>
<dbReference type="InterPro" id="IPR026250">
    <property type="entry name" value="ITPRIP-like"/>
</dbReference>
<dbReference type="Gene3D" id="1.10.1410.40">
    <property type="match status" value="1"/>
</dbReference>
<organism evidence="3 4">
    <name type="scientific">Coturnix japonica</name>
    <name type="common">Japanese quail</name>
    <name type="synonym">Coturnix coturnix japonica</name>
    <dbReference type="NCBI Taxonomy" id="93934"/>
    <lineage>
        <taxon>Eukaryota</taxon>
        <taxon>Metazoa</taxon>
        <taxon>Chordata</taxon>
        <taxon>Craniata</taxon>
        <taxon>Vertebrata</taxon>
        <taxon>Euteleostomi</taxon>
        <taxon>Archelosauria</taxon>
        <taxon>Archosauria</taxon>
        <taxon>Dinosauria</taxon>
        <taxon>Saurischia</taxon>
        <taxon>Theropoda</taxon>
        <taxon>Coelurosauria</taxon>
        <taxon>Aves</taxon>
        <taxon>Neognathae</taxon>
        <taxon>Galloanserae</taxon>
        <taxon>Galliformes</taxon>
        <taxon>Phasianidae</taxon>
        <taxon>Perdicinae</taxon>
        <taxon>Coturnix</taxon>
    </lineage>
</organism>
<dbReference type="PANTHER" id="PTHR10656">
    <property type="entry name" value="CELL FATE DETERMINING PROTEIN MAB21-RELATED"/>
    <property type="match status" value="1"/>
</dbReference>
<keyword evidence="1" id="KW-0472">Membrane</keyword>
<feature type="transmembrane region" description="Helical" evidence="1">
    <location>
        <begin position="40"/>
        <end position="66"/>
    </location>
</feature>
<evidence type="ECO:0008006" key="5">
    <source>
        <dbReference type="Google" id="ProtNLM"/>
    </source>
</evidence>
<proteinExistence type="predicted"/>
<dbReference type="Ensembl" id="ENSCJPT00005009311.1">
    <property type="protein sequence ID" value="ENSCJPP00005005808.1"/>
    <property type="gene ID" value="ENSCJPG00005005494.1"/>
</dbReference>
<dbReference type="GO" id="GO:0016020">
    <property type="term" value="C:membrane"/>
    <property type="evidence" value="ECO:0007669"/>
    <property type="project" value="TreeGrafter"/>
</dbReference>
<dbReference type="PRINTS" id="PR02107">
    <property type="entry name" value="INOS145TPRIP"/>
</dbReference>
<evidence type="ECO:0000256" key="1">
    <source>
        <dbReference type="SAM" id="Phobius"/>
    </source>
</evidence>
<dbReference type="PANTHER" id="PTHR10656:SF40">
    <property type="entry name" value="INOSITOL 1,4,5-TRISPHOSPHATE RECEPTOR-INTERACTING PROTEIN-LIKE 1"/>
    <property type="match status" value="1"/>
</dbReference>
<sequence length="474" mass="54934">MTLGLVFTWLVQRVQGVNEELDAETLERMCERENLGQSRIGIRALLFTALSYWKIWAVPIILLFLFMWKIHKKFLVVEQEIEESLFFPDTLWPIQRHLRNPEHMLSLFSGLINICKGLLVDTFYPVPEHPIGVGSTYEDWSPPENEPIYCLLVPLSAPCGHVFHLDLCITGELPARNSRIRVDLECTCGREQQMGMQCFLHTAKKQLGNQRSSLLHELCTDSYLDAEKTAHWFQVLIENAWKCMPESATCSMNAVLSRCSCRLHLTDIFKRIFIIKVVFDVQQDSTNIFLSEETEAPSIPSTTWPQSCAVAEAKFWQHIADHEDDSFHFRCMQVCGQILTGHTFSIYELKTVLMHLLTAIPLESWHGIYFLQRMDDILCYLRCCMEEKRLNHFLVGNEDVPVKIILPEEFRVSQPLNLFQRLVQDPDRHEQVLQELGELQDRLTSLLLKPSTQRTPGLSESICLLWEHFSLQKL</sequence>
<dbReference type="AlphaFoldDB" id="A0A8C2SZU7"/>
<evidence type="ECO:0000313" key="3">
    <source>
        <dbReference type="Ensembl" id="ENSCJPP00005005808.1"/>
    </source>
</evidence>
<keyword evidence="1" id="KW-1133">Transmembrane helix</keyword>
<dbReference type="Proteomes" id="UP000694412">
    <property type="component" value="Chromosome 5"/>
</dbReference>
<protein>
    <recommendedName>
        <fullName evidence="5">Mab-21-like HhH/H2TH-like domain-containing protein</fullName>
    </recommendedName>
</protein>
<feature type="chain" id="PRO_5034630119" description="Mab-21-like HhH/H2TH-like domain-containing protein" evidence="2">
    <location>
        <begin position="17"/>
        <end position="474"/>
    </location>
</feature>
<dbReference type="InterPro" id="IPR024810">
    <property type="entry name" value="MAB21L/cGLR"/>
</dbReference>
<keyword evidence="4" id="KW-1185">Reference proteome</keyword>
<reference evidence="3" key="3">
    <citation type="submission" date="2025-09" db="UniProtKB">
        <authorList>
            <consortium name="Ensembl"/>
        </authorList>
    </citation>
    <scope>IDENTIFICATION</scope>
</reference>
<feature type="signal peptide" evidence="2">
    <location>
        <begin position="1"/>
        <end position="16"/>
    </location>
</feature>
<keyword evidence="1" id="KW-0812">Transmembrane</keyword>
<dbReference type="SMART" id="SM01265">
    <property type="entry name" value="Mab-21"/>
    <property type="match status" value="1"/>
</dbReference>
<dbReference type="GeneTree" id="ENSGT01030000235253"/>
<keyword evidence="2" id="KW-0732">Signal</keyword>
<evidence type="ECO:0000313" key="4">
    <source>
        <dbReference type="Proteomes" id="UP000694412"/>
    </source>
</evidence>